<evidence type="ECO:0000313" key="2">
    <source>
        <dbReference type="Proteomes" id="UP000004846"/>
    </source>
</evidence>
<dbReference type="AlphaFoldDB" id="A0A125W450"/>
<sequence>MASKLQTTIKLYLKDEEGNFTTKQFKSAEMLPGSVMEDATELQVELEEIVKTNDMEEIRPVLRKCYDFIAKVIFEGQFTGQEFLDGMDAREILKITGQLLGSVSSGYDAVYSDQKKK</sequence>
<organism evidence="1 2">
    <name type="scientific">Enterococcus faecalis TX4248</name>
    <dbReference type="NCBI Taxonomy" id="749495"/>
    <lineage>
        <taxon>Bacteria</taxon>
        <taxon>Bacillati</taxon>
        <taxon>Bacillota</taxon>
        <taxon>Bacilli</taxon>
        <taxon>Lactobacillales</taxon>
        <taxon>Enterococcaceae</taxon>
        <taxon>Enterococcus</taxon>
    </lineage>
</organism>
<proteinExistence type="predicted"/>
<evidence type="ECO:0000313" key="1">
    <source>
        <dbReference type="EMBL" id="EFM82179.1"/>
    </source>
</evidence>
<dbReference type="Proteomes" id="UP000004846">
    <property type="component" value="Unassembled WGS sequence"/>
</dbReference>
<reference evidence="1 2" key="1">
    <citation type="submission" date="2010-07" db="EMBL/GenBank/DDBJ databases">
        <authorList>
            <person name="Sid Ahmed O."/>
        </authorList>
    </citation>
    <scope>NUCLEOTIDE SEQUENCE [LARGE SCALE GENOMIC DNA]</scope>
    <source>
        <strain evidence="1 2">TX4248</strain>
    </source>
</reference>
<dbReference type="RefSeq" id="WP_002364485.1">
    <property type="nucleotide sequence ID" value="NZ_GL454469.1"/>
</dbReference>
<gene>
    <name evidence="1" type="ORF">HMPREF9498_02190</name>
</gene>
<dbReference type="NCBIfam" id="NF047360">
    <property type="entry name" value="tail_chap_PVL"/>
    <property type="match status" value="1"/>
</dbReference>
<comment type="caution">
    <text evidence="1">The sequence shown here is derived from an EMBL/GenBank/DDBJ whole genome shotgun (WGS) entry which is preliminary data.</text>
</comment>
<dbReference type="Pfam" id="PF23857">
    <property type="entry name" value="Phage_TAC_19"/>
    <property type="match status" value="1"/>
</dbReference>
<evidence type="ECO:0008006" key="3">
    <source>
        <dbReference type="Google" id="ProtNLM"/>
    </source>
</evidence>
<dbReference type="HOGENOM" id="CLU_2093037_0_0_9"/>
<name>A0A125W450_ENTFL</name>
<dbReference type="InterPro" id="IPR057006">
    <property type="entry name" value="Phage_TAC_19"/>
</dbReference>
<dbReference type="EMBL" id="AEBR01000073">
    <property type="protein sequence ID" value="EFM82179.1"/>
    <property type="molecule type" value="Genomic_DNA"/>
</dbReference>
<protein>
    <recommendedName>
        <fullName evidence="3">Phage protein</fullName>
    </recommendedName>
</protein>
<accession>A0A125W450</accession>